<evidence type="ECO:0000256" key="6">
    <source>
        <dbReference type="ARBA" id="ARBA00022777"/>
    </source>
</evidence>
<comment type="similarity">
    <text evidence="11">Belongs to the uridine kinase family. NRK subfamily.</text>
</comment>
<keyword evidence="3" id="KW-0808">Transferase</keyword>
<dbReference type="GO" id="GO:0005524">
    <property type="term" value="F:ATP binding"/>
    <property type="evidence" value="ECO:0007669"/>
    <property type="project" value="UniProtKB-KW"/>
</dbReference>
<dbReference type="InterPro" id="IPR027417">
    <property type="entry name" value="P-loop_NTPase"/>
</dbReference>
<keyword evidence="6" id="KW-0418">Kinase</keyword>
<name>A0A401S3W3_CHIPU</name>
<dbReference type="GO" id="GO:0019674">
    <property type="term" value="P:NAD+ metabolic process"/>
    <property type="evidence" value="ECO:0007669"/>
    <property type="project" value="UniProtKB-ARBA"/>
</dbReference>
<gene>
    <name evidence="12" type="ORF">chiPu_0003510</name>
</gene>
<dbReference type="OMA" id="YDPPDPP"/>
<evidence type="ECO:0000256" key="2">
    <source>
        <dbReference type="ARBA" id="ARBA00022642"/>
    </source>
</evidence>
<dbReference type="GO" id="GO:0005829">
    <property type="term" value="C:cytosol"/>
    <property type="evidence" value="ECO:0007669"/>
    <property type="project" value="UniProtKB-ARBA"/>
</dbReference>
<dbReference type="GO" id="GO:0019363">
    <property type="term" value="P:pyridine nucleotide biosynthetic process"/>
    <property type="evidence" value="ECO:0007669"/>
    <property type="project" value="UniProtKB-KW"/>
</dbReference>
<dbReference type="SUPFAM" id="SSF52540">
    <property type="entry name" value="P-loop containing nucleoside triphosphate hydrolases"/>
    <property type="match status" value="1"/>
</dbReference>
<dbReference type="GO" id="GO:0050262">
    <property type="term" value="F:ribosylnicotinamide kinase activity"/>
    <property type="evidence" value="ECO:0007669"/>
    <property type="project" value="UniProtKB-EC"/>
</dbReference>
<accession>A0A401S3W3</accession>
<protein>
    <recommendedName>
        <fullName evidence="14">Nicotinamide riboside kinase 1</fullName>
    </recommendedName>
</protein>
<dbReference type="CDD" id="cd02024">
    <property type="entry name" value="NRK1"/>
    <property type="match status" value="1"/>
</dbReference>
<comment type="catalytic activity">
    <reaction evidence="10">
        <text>beta-D-ribosylnicotinate + ATP = nicotinate beta-D-ribonucleotide + ADP + H(+)</text>
        <dbReference type="Rhea" id="RHEA:25568"/>
        <dbReference type="ChEBI" id="CHEBI:15378"/>
        <dbReference type="ChEBI" id="CHEBI:30616"/>
        <dbReference type="ChEBI" id="CHEBI:57502"/>
        <dbReference type="ChEBI" id="CHEBI:58527"/>
        <dbReference type="ChEBI" id="CHEBI:456216"/>
        <dbReference type="EC" id="2.7.1.173"/>
    </reaction>
</comment>
<comment type="caution">
    <text evidence="12">The sequence shown here is derived from an EMBL/GenBank/DDBJ whole genome shotgun (WGS) entry which is preliminary data.</text>
</comment>
<organism evidence="12 13">
    <name type="scientific">Chiloscyllium punctatum</name>
    <name type="common">Brownbanded bambooshark</name>
    <name type="synonym">Hemiscyllium punctatum</name>
    <dbReference type="NCBI Taxonomy" id="137246"/>
    <lineage>
        <taxon>Eukaryota</taxon>
        <taxon>Metazoa</taxon>
        <taxon>Chordata</taxon>
        <taxon>Craniata</taxon>
        <taxon>Vertebrata</taxon>
        <taxon>Chondrichthyes</taxon>
        <taxon>Elasmobranchii</taxon>
        <taxon>Galeomorphii</taxon>
        <taxon>Galeoidea</taxon>
        <taxon>Orectolobiformes</taxon>
        <taxon>Hemiscylliidae</taxon>
        <taxon>Chiloscyllium</taxon>
    </lineage>
</organism>
<keyword evidence="5" id="KW-0547">Nucleotide-binding</keyword>
<proteinExistence type="inferred from homology"/>
<evidence type="ECO:0000313" key="12">
    <source>
        <dbReference type="EMBL" id="GCC25105.1"/>
    </source>
</evidence>
<evidence type="ECO:0000256" key="5">
    <source>
        <dbReference type="ARBA" id="ARBA00022741"/>
    </source>
</evidence>
<dbReference type="EMBL" id="BEZZ01000076">
    <property type="protein sequence ID" value="GCC25105.1"/>
    <property type="molecule type" value="Genomic_DNA"/>
</dbReference>
<dbReference type="GO" id="GO:0061769">
    <property type="term" value="F:nicotinate riboside kinase activity"/>
    <property type="evidence" value="ECO:0007669"/>
    <property type="project" value="UniProtKB-ARBA"/>
</dbReference>
<dbReference type="Pfam" id="PF13238">
    <property type="entry name" value="AAA_18"/>
    <property type="match status" value="1"/>
</dbReference>
<keyword evidence="13" id="KW-1185">Reference proteome</keyword>
<keyword evidence="2" id="KW-0662">Pyridine nucleotide biosynthesis</keyword>
<evidence type="ECO:0000313" key="13">
    <source>
        <dbReference type="Proteomes" id="UP000287033"/>
    </source>
</evidence>
<evidence type="ECO:0000256" key="10">
    <source>
        <dbReference type="ARBA" id="ARBA00051194"/>
    </source>
</evidence>
<dbReference type="AlphaFoldDB" id="A0A401S3W3"/>
<dbReference type="FunFam" id="3.40.50.300:FF:000853">
    <property type="entry name" value="Nicotinamide riboside kinase 1"/>
    <property type="match status" value="1"/>
</dbReference>
<evidence type="ECO:0008006" key="14">
    <source>
        <dbReference type="Google" id="ProtNLM"/>
    </source>
</evidence>
<dbReference type="GO" id="GO:0046872">
    <property type="term" value="F:metal ion binding"/>
    <property type="evidence" value="ECO:0007669"/>
    <property type="project" value="UniProtKB-KW"/>
</dbReference>
<dbReference type="Proteomes" id="UP000287033">
    <property type="component" value="Unassembled WGS sequence"/>
</dbReference>
<evidence type="ECO:0000256" key="9">
    <source>
        <dbReference type="ARBA" id="ARBA00050738"/>
    </source>
</evidence>
<evidence type="ECO:0000256" key="7">
    <source>
        <dbReference type="ARBA" id="ARBA00022840"/>
    </source>
</evidence>
<evidence type="ECO:0000256" key="11">
    <source>
        <dbReference type="ARBA" id="ARBA00060898"/>
    </source>
</evidence>
<evidence type="ECO:0000256" key="1">
    <source>
        <dbReference type="ARBA" id="ARBA00004790"/>
    </source>
</evidence>
<keyword evidence="7" id="KW-0067">ATP-binding</keyword>
<dbReference type="OrthoDB" id="10041966at2759"/>
<keyword evidence="4" id="KW-0479">Metal-binding</keyword>
<comment type="pathway">
    <text evidence="1">Cofactor biosynthesis; NAD(+) biosynthesis.</text>
</comment>
<sequence length="216" mass="25039">MRTFIIGIGGITNGGKTTLARKLKKAVPNSMLLCQDTFFKPASEVEVGQDGFQQYDVITALDMEAMMNSVYAWMENIPDVHPEQAFPDLSVNKVNILIVEGFLLYNYRPLNDVFNLRYYLSIPYEECKRRRCLRIYDPPDPPGNFDGHVWPMYLKNRKEMEEKVSDIIYLDGTKPPEDLFTQVHEEILRQVQKLQDADKMTPSKQDIEKLKILVDK</sequence>
<dbReference type="PANTHER" id="PTHR10285">
    <property type="entry name" value="URIDINE KINASE"/>
    <property type="match status" value="1"/>
</dbReference>
<evidence type="ECO:0000256" key="4">
    <source>
        <dbReference type="ARBA" id="ARBA00022723"/>
    </source>
</evidence>
<evidence type="ECO:0000256" key="8">
    <source>
        <dbReference type="ARBA" id="ARBA00022842"/>
    </source>
</evidence>
<evidence type="ECO:0000256" key="3">
    <source>
        <dbReference type="ARBA" id="ARBA00022679"/>
    </source>
</evidence>
<dbReference type="STRING" id="137246.A0A401S3W3"/>
<keyword evidence="8" id="KW-0460">Magnesium</keyword>
<comment type="catalytic activity">
    <reaction evidence="9">
        <text>beta-nicotinamide D-riboside + ATP = beta-nicotinamide D-ribonucleotide + ADP + H(+)</text>
        <dbReference type="Rhea" id="RHEA:14017"/>
        <dbReference type="ChEBI" id="CHEBI:14649"/>
        <dbReference type="ChEBI" id="CHEBI:15378"/>
        <dbReference type="ChEBI" id="CHEBI:15927"/>
        <dbReference type="ChEBI" id="CHEBI:30616"/>
        <dbReference type="ChEBI" id="CHEBI:456216"/>
        <dbReference type="EC" id="2.7.1.22"/>
    </reaction>
</comment>
<reference evidence="12 13" key="1">
    <citation type="journal article" date="2018" name="Nat. Ecol. Evol.">
        <title>Shark genomes provide insights into elasmobranch evolution and the origin of vertebrates.</title>
        <authorList>
            <person name="Hara Y"/>
            <person name="Yamaguchi K"/>
            <person name="Onimaru K"/>
            <person name="Kadota M"/>
            <person name="Koyanagi M"/>
            <person name="Keeley SD"/>
            <person name="Tatsumi K"/>
            <person name="Tanaka K"/>
            <person name="Motone F"/>
            <person name="Kageyama Y"/>
            <person name="Nozu R"/>
            <person name="Adachi N"/>
            <person name="Nishimura O"/>
            <person name="Nakagawa R"/>
            <person name="Tanegashima C"/>
            <person name="Kiyatake I"/>
            <person name="Matsumoto R"/>
            <person name="Murakumo K"/>
            <person name="Nishida K"/>
            <person name="Terakita A"/>
            <person name="Kuratani S"/>
            <person name="Sato K"/>
            <person name="Hyodo S Kuraku.S."/>
        </authorList>
    </citation>
    <scope>NUCLEOTIDE SEQUENCE [LARGE SCALE GENOMIC DNA]</scope>
</reference>
<dbReference type="Gene3D" id="3.40.50.300">
    <property type="entry name" value="P-loop containing nucleotide triphosphate hydrolases"/>
    <property type="match status" value="1"/>
</dbReference>